<sequence length="323" mass="33954">MNTLSVSSYSLREQFGPLVFDFVDPQGNPVHIELPYPKLLNLSEFPARARDTFGVDTIETVAFQFAGLDDPEIDLFGDALAASGVRLVNVAIDVGDLLEPDADKRAADIKLTKRWIERFTAMGSQFVRVNPGSPFSQHNEATPPAQLIDALGEVGAFAKQRGSRLLVENHGGPSADPVWMGQLLNAAGRDVCGLLLDLGNFDVLTSRAMAGFGDAGGAGGAEPTDPAELYASLDLTPVYDAVDALAEYTELVSLKANYVTEDGAVGPVDLPRALGILAARGYTGPLSVEYEGTGGDPWAKSARVLEVAGSALAESGAAPHTAP</sequence>
<reference evidence="2 3" key="1">
    <citation type="submission" date="2023-10" db="EMBL/GenBank/DDBJ databases">
        <title>Characterization of rhizosphere-enriched actinobacteria from wheat plants lab-grown on chernevaya soil.</title>
        <authorList>
            <person name="Tikhonova E.N."/>
            <person name="Konopkin A."/>
            <person name="Kravchenko I.K."/>
        </authorList>
    </citation>
    <scope>NUCLEOTIDE SEQUENCE [LARGE SCALE GENOMIC DNA]</scope>
    <source>
        <strain evidence="2 3">RR29</strain>
    </source>
</reference>
<keyword evidence="2" id="KW-0413">Isomerase</keyword>
<protein>
    <submittedName>
        <fullName evidence="2">Sugar phosphate isomerase/epimerase family protein</fullName>
    </submittedName>
</protein>
<keyword evidence="3" id="KW-1185">Reference proteome</keyword>
<dbReference type="Gene3D" id="3.20.20.150">
    <property type="entry name" value="Divalent-metal-dependent TIM barrel enzymes"/>
    <property type="match status" value="1"/>
</dbReference>
<dbReference type="SUPFAM" id="SSF51658">
    <property type="entry name" value="Xylose isomerase-like"/>
    <property type="match status" value="1"/>
</dbReference>
<feature type="domain" description="Xylose isomerase-like TIM barrel" evidence="1">
    <location>
        <begin position="53"/>
        <end position="305"/>
    </location>
</feature>
<dbReference type="InterPro" id="IPR036237">
    <property type="entry name" value="Xyl_isomerase-like_sf"/>
</dbReference>
<dbReference type="PANTHER" id="PTHR12110">
    <property type="entry name" value="HYDROXYPYRUVATE ISOMERASE"/>
    <property type="match status" value="1"/>
</dbReference>
<comment type="caution">
    <text evidence="2">The sequence shown here is derived from an EMBL/GenBank/DDBJ whole genome shotgun (WGS) entry which is preliminary data.</text>
</comment>
<dbReference type="RefSeq" id="WP_317771524.1">
    <property type="nucleotide sequence ID" value="NZ_JAWMAJ010000039.1"/>
</dbReference>
<evidence type="ECO:0000259" key="1">
    <source>
        <dbReference type="Pfam" id="PF01261"/>
    </source>
</evidence>
<gene>
    <name evidence="2" type="ORF">R5A26_14205</name>
</gene>
<dbReference type="Pfam" id="PF01261">
    <property type="entry name" value="AP_endonuc_2"/>
    <property type="match status" value="1"/>
</dbReference>
<dbReference type="Proteomes" id="UP001187346">
    <property type="component" value="Unassembled WGS sequence"/>
</dbReference>
<organism evidence="2 3">
    <name type="scientific">Streptomyces prunicolor</name>
    <dbReference type="NCBI Taxonomy" id="67348"/>
    <lineage>
        <taxon>Bacteria</taxon>
        <taxon>Bacillati</taxon>
        <taxon>Actinomycetota</taxon>
        <taxon>Actinomycetes</taxon>
        <taxon>Kitasatosporales</taxon>
        <taxon>Streptomycetaceae</taxon>
        <taxon>Streptomyces</taxon>
    </lineage>
</organism>
<dbReference type="EMBL" id="JAWMAJ010000039">
    <property type="protein sequence ID" value="MDV7217100.1"/>
    <property type="molecule type" value="Genomic_DNA"/>
</dbReference>
<dbReference type="InterPro" id="IPR050312">
    <property type="entry name" value="IolE/XylAMocC-like"/>
</dbReference>
<dbReference type="PANTHER" id="PTHR12110:SF53">
    <property type="entry name" value="BLR5974 PROTEIN"/>
    <property type="match status" value="1"/>
</dbReference>
<name>A0ABU4FCU8_9ACTN</name>
<proteinExistence type="predicted"/>
<dbReference type="InterPro" id="IPR013022">
    <property type="entry name" value="Xyl_isomerase-like_TIM-brl"/>
</dbReference>
<dbReference type="GO" id="GO:0016853">
    <property type="term" value="F:isomerase activity"/>
    <property type="evidence" value="ECO:0007669"/>
    <property type="project" value="UniProtKB-KW"/>
</dbReference>
<accession>A0ABU4FCU8</accession>
<evidence type="ECO:0000313" key="3">
    <source>
        <dbReference type="Proteomes" id="UP001187346"/>
    </source>
</evidence>
<evidence type="ECO:0000313" key="2">
    <source>
        <dbReference type="EMBL" id="MDV7217100.1"/>
    </source>
</evidence>